<proteinExistence type="inferred from homology"/>
<dbReference type="AlphaFoldDB" id="A0A2U2N0R2"/>
<name>A0A2U2N0R2_9BIFI</name>
<dbReference type="InterPro" id="IPR019405">
    <property type="entry name" value="Lactonase_7-beta_prop"/>
</dbReference>
<dbReference type="InterPro" id="IPR050282">
    <property type="entry name" value="Cycloisomerase_2"/>
</dbReference>
<organism evidence="2 3">
    <name type="scientific">Bifidobacterium callitrichidarum</name>
    <dbReference type="NCBI Taxonomy" id="2052941"/>
    <lineage>
        <taxon>Bacteria</taxon>
        <taxon>Bacillati</taxon>
        <taxon>Actinomycetota</taxon>
        <taxon>Actinomycetes</taxon>
        <taxon>Bifidobacteriales</taxon>
        <taxon>Bifidobacteriaceae</taxon>
        <taxon>Bifidobacterium</taxon>
    </lineage>
</organism>
<keyword evidence="3" id="KW-1185">Reference proteome</keyword>
<dbReference type="GO" id="GO:0017057">
    <property type="term" value="F:6-phosphogluconolactonase activity"/>
    <property type="evidence" value="ECO:0007669"/>
    <property type="project" value="TreeGrafter"/>
</dbReference>
<dbReference type="PANTHER" id="PTHR30344">
    <property type="entry name" value="6-PHOSPHOGLUCONOLACTONASE-RELATED"/>
    <property type="match status" value="1"/>
</dbReference>
<sequence>MALAIGGFGAARGSTCPGIESVSLQITNTDGAHTDGTHGAPDPATPSVTLVKDGLLADVPSPTWLERDGDLLYAVLEDANEVAAFRIGRDDAANVGNAADDAATNGSDERMAAPSLTELSRVAAQGVSPTHAAIAIDDLGAKHLIVACYADGHVSVFPIASDGSVLDATQVLTGEGHGPLPAQEGPHAHWILPLPDGRVLSTDLGADRIYVHRWNAGVLERVGAVVLAPGTGPRDMHLLPVAGDAATQWRVAVVDEWGDTVTLLGPKPVDTGDSCKAGMNLGVVSEHTDDHGEAVAVRGHSDGIVVLQTVDLGGDPLDQAASLAFVPWSSLRSGASDGNGNGSGKAVTHELASDSEAGSSVAGIAYVGLRGSERIVALSWDGERLSRLAPTNEPGWQGRGIDCGGSRPRHILPVGNLLLVANEVSNNLTVFRLAADGTPIHATDLPSGSPTVFVRL</sequence>
<dbReference type="Gene3D" id="2.130.10.10">
    <property type="entry name" value="YVTN repeat-like/Quinoprotein amine dehydrogenase"/>
    <property type="match status" value="2"/>
</dbReference>
<dbReference type="SUPFAM" id="SSF51004">
    <property type="entry name" value="C-terminal (heme d1) domain of cytochrome cd1-nitrite reductase"/>
    <property type="match status" value="1"/>
</dbReference>
<reference evidence="2 3" key="1">
    <citation type="journal article" date="2018" name="Int. J. Syst. Evol. Microbiol.">
        <title>Bifidobacterium callitrichidarum sp. nov. from the faeces of the emperor tamarin (Saguinus imperator).</title>
        <authorList>
            <person name="Modesto M."/>
            <person name="Michelini S."/>
            <person name="Sansosti M.C."/>
            <person name="De Filippo C."/>
            <person name="Cavalieri D."/>
            <person name="Qvirist L."/>
            <person name="Andlid T."/>
            <person name="Spiezio C."/>
            <person name="Sandri C."/>
            <person name="Pascarelli S."/>
            <person name="Sgorbati B."/>
            <person name="Mattarelli P."/>
        </authorList>
    </citation>
    <scope>NUCLEOTIDE SEQUENCE [LARGE SCALE GENOMIC DNA]</scope>
    <source>
        <strain evidence="2 3">TRI 5</strain>
    </source>
</reference>
<accession>A0A2U2N0R2</accession>
<dbReference type="Pfam" id="PF10282">
    <property type="entry name" value="Lactonase"/>
    <property type="match status" value="1"/>
</dbReference>
<evidence type="ECO:0000256" key="1">
    <source>
        <dbReference type="ARBA" id="ARBA00005564"/>
    </source>
</evidence>
<dbReference type="InterPro" id="IPR011048">
    <property type="entry name" value="Haem_d1_sf"/>
</dbReference>
<dbReference type="EMBL" id="QFFM01000034">
    <property type="protein sequence ID" value="PWG62554.1"/>
    <property type="molecule type" value="Genomic_DNA"/>
</dbReference>
<dbReference type="OrthoDB" id="9790815at2"/>
<comment type="caution">
    <text evidence="2">The sequence shown here is derived from an EMBL/GenBank/DDBJ whole genome shotgun (WGS) entry which is preliminary data.</text>
</comment>
<comment type="similarity">
    <text evidence="1">Belongs to the cycloisomerase 2 family.</text>
</comment>
<gene>
    <name evidence="2" type="ORF">DF196_11985</name>
</gene>
<evidence type="ECO:0000313" key="3">
    <source>
        <dbReference type="Proteomes" id="UP000245876"/>
    </source>
</evidence>
<evidence type="ECO:0000313" key="2">
    <source>
        <dbReference type="EMBL" id="PWG62554.1"/>
    </source>
</evidence>
<dbReference type="InterPro" id="IPR015943">
    <property type="entry name" value="WD40/YVTN_repeat-like_dom_sf"/>
</dbReference>
<dbReference type="PANTHER" id="PTHR30344:SF1">
    <property type="entry name" value="6-PHOSPHOGLUCONOLACTONASE"/>
    <property type="match status" value="1"/>
</dbReference>
<dbReference type="Proteomes" id="UP000245876">
    <property type="component" value="Unassembled WGS sequence"/>
</dbReference>
<protein>
    <submittedName>
        <fullName evidence="2">Carboxy-cis,cis-muconate cyclase</fullName>
    </submittedName>
</protein>